<evidence type="ECO:0000313" key="10">
    <source>
        <dbReference type="EMBL" id="KAF6081553.1"/>
    </source>
</evidence>
<comment type="caution">
    <text evidence="10">The sequence shown here is derived from an EMBL/GenBank/DDBJ whole genome shotgun (WGS) entry which is preliminary data.</text>
</comment>
<comment type="subcellular location">
    <subcellularLocation>
        <location evidence="1">Cytoplasm</location>
    </subcellularLocation>
</comment>
<dbReference type="EMBL" id="JABVXQ010000013">
    <property type="protein sequence ID" value="KAF6081553.1"/>
    <property type="molecule type" value="Genomic_DNA"/>
</dbReference>
<protein>
    <recommendedName>
        <fullName evidence="4">Putative monooxygenase p33MONOX</fullName>
    </recommendedName>
</protein>
<dbReference type="InterPro" id="IPR026759">
    <property type="entry name" value="P33MONOX"/>
</dbReference>
<comment type="function">
    <text evidence="8">Potential NADPH-dependent oxidoreductase. May be involved in the regulation of neuronal survival, differentiation and axonal outgrowth.</text>
</comment>
<evidence type="ECO:0000256" key="4">
    <source>
        <dbReference type="ARBA" id="ARBA00016432"/>
    </source>
</evidence>
<name>A0A833YVX9_9CHIR</name>
<evidence type="ECO:0000256" key="2">
    <source>
        <dbReference type="ARBA" id="ARBA00008758"/>
    </source>
</evidence>
<dbReference type="GO" id="GO:0016491">
    <property type="term" value="F:oxidoreductase activity"/>
    <property type="evidence" value="ECO:0007669"/>
    <property type="project" value="UniProtKB-KW"/>
</dbReference>
<dbReference type="Pfam" id="PF15302">
    <property type="entry name" value="P33MONOX"/>
    <property type="match status" value="1"/>
</dbReference>
<keyword evidence="6" id="KW-0521">NADP</keyword>
<dbReference type="AlphaFoldDB" id="A0A833YVX9"/>
<evidence type="ECO:0000313" key="11">
    <source>
        <dbReference type="Proteomes" id="UP000664940"/>
    </source>
</evidence>
<organism evidence="10 11">
    <name type="scientific">Phyllostomus discolor</name>
    <name type="common">pale spear-nosed bat</name>
    <dbReference type="NCBI Taxonomy" id="89673"/>
    <lineage>
        <taxon>Eukaryota</taxon>
        <taxon>Metazoa</taxon>
        <taxon>Chordata</taxon>
        <taxon>Craniata</taxon>
        <taxon>Vertebrata</taxon>
        <taxon>Euteleostomi</taxon>
        <taxon>Mammalia</taxon>
        <taxon>Eutheria</taxon>
        <taxon>Laurasiatheria</taxon>
        <taxon>Chiroptera</taxon>
        <taxon>Yangochiroptera</taxon>
        <taxon>Phyllostomidae</taxon>
        <taxon>Phyllostominae</taxon>
        <taxon>Phyllostomus</taxon>
    </lineage>
</organism>
<reference evidence="10 11" key="1">
    <citation type="journal article" date="2020" name="Nature">
        <title>Six reference-quality genomes reveal evolution of bat adaptations.</title>
        <authorList>
            <person name="Jebb D."/>
            <person name="Huang Z."/>
            <person name="Pippel M."/>
            <person name="Hughes G.M."/>
            <person name="Lavrichenko K."/>
            <person name="Devanna P."/>
            <person name="Winkler S."/>
            <person name="Jermiin L.S."/>
            <person name="Skirmuntt E.C."/>
            <person name="Katzourakis A."/>
            <person name="Burkitt-Gray L."/>
            <person name="Ray D.A."/>
            <person name="Sullivan K.A.M."/>
            <person name="Roscito J.G."/>
            <person name="Kirilenko B.M."/>
            <person name="Davalos L.M."/>
            <person name="Corthals A.P."/>
            <person name="Power M.L."/>
            <person name="Jones G."/>
            <person name="Ransome R.D."/>
            <person name="Dechmann D.K.N."/>
            <person name="Locatelli A.G."/>
            <person name="Puechmaille S.J."/>
            <person name="Fedrigo O."/>
            <person name="Jarvis E.D."/>
            <person name="Hiller M."/>
            <person name="Vernes S.C."/>
            <person name="Myers E.W."/>
            <person name="Teeling E.C."/>
        </authorList>
    </citation>
    <scope>NUCLEOTIDE SEQUENCE [LARGE SCALE GENOMIC DNA]</scope>
    <source>
        <strain evidence="10">Bat1K_MPI-CBG_1</strain>
    </source>
</reference>
<evidence type="ECO:0000256" key="8">
    <source>
        <dbReference type="ARBA" id="ARBA00025240"/>
    </source>
</evidence>
<accession>A0A833YVX9</accession>
<dbReference type="PANTHER" id="PTHR28342">
    <property type="entry name" value="MONOOXYGENASE P33MONOX-RELATED"/>
    <property type="match status" value="1"/>
</dbReference>
<keyword evidence="5" id="KW-0963">Cytoplasm</keyword>
<evidence type="ECO:0000256" key="9">
    <source>
        <dbReference type="SAM" id="MobiDB-lite"/>
    </source>
</evidence>
<proteinExistence type="inferred from homology"/>
<evidence type="ECO:0000256" key="3">
    <source>
        <dbReference type="ARBA" id="ARBA00011791"/>
    </source>
</evidence>
<keyword evidence="7" id="KW-0560">Oxidoreductase</keyword>
<dbReference type="Proteomes" id="UP000664940">
    <property type="component" value="Unassembled WGS sequence"/>
</dbReference>
<feature type="compositionally biased region" description="Basic and acidic residues" evidence="9">
    <location>
        <begin position="1"/>
        <end position="13"/>
    </location>
</feature>
<dbReference type="GO" id="GO:0005737">
    <property type="term" value="C:cytoplasm"/>
    <property type="evidence" value="ECO:0007669"/>
    <property type="project" value="UniProtKB-SubCell"/>
</dbReference>
<gene>
    <name evidence="10" type="ORF">HJG60_007220</name>
</gene>
<evidence type="ECO:0000256" key="1">
    <source>
        <dbReference type="ARBA" id="ARBA00004496"/>
    </source>
</evidence>
<comment type="subunit">
    <text evidence="3">Interacts with NELFB, NOL12 and PRNP.</text>
</comment>
<evidence type="ECO:0000256" key="7">
    <source>
        <dbReference type="ARBA" id="ARBA00023002"/>
    </source>
</evidence>
<feature type="region of interest" description="Disordered" evidence="9">
    <location>
        <begin position="1"/>
        <end position="78"/>
    </location>
</feature>
<dbReference type="PANTHER" id="PTHR28342:SF1">
    <property type="entry name" value="MONOOXYGENASE P33MONOX-RELATED"/>
    <property type="match status" value="1"/>
</dbReference>
<comment type="similarity">
    <text evidence="2">Belongs to the P33MONOX family.</text>
</comment>
<evidence type="ECO:0000256" key="6">
    <source>
        <dbReference type="ARBA" id="ARBA00022857"/>
    </source>
</evidence>
<sequence length="108" mass="11509">MDSGGRDKDRASADKWSLFGPRPLQKSDAAGLAVQPYRGAQKPSPMELMQAAQDGRPGGRREETAATHPQSQTPGPECAHTHRLLALSLPATGQRVPRARSTVTLAPT</sequence>
<evidence type="ECO:0000256" key="5">
    <source>
        <dbReference type="ARBA" id="ARBA00022490"/>
    </source>
</evidence>